<evidence type="ECO:0000313" key="4">
    <source>
        <dbReference type="Proteomes" id="UP000322899"/>
    </source>
</evidence>
<dbReference type="Proteomes" id="UP000322899">
    <property type="component" value="Unassembled WGS sequence"/>
</dbReference>
<sequence>MDDATRTAVMDAVGDDAEAAAMVAKLEPVLVKALAAVAKQGLEAGAIPGTAEAVAAASATSAHATIAPGMRAEPVDLTTAPPRWNAVEALARWLLRHGHKVAEA</sequence>
<dbReference type="Proteomes" id="UP000325113">
    <property type="component" value="Unassembled WGS sequence"/>
</dbReference>
<reference evidence="4 5" key="1">
    <citation type="submission" date="2019-07" db="EMBL/GenBank/DDBJ databases">
        <title>Genomes of Cafeteria roenbergensis.</title>
        <authorList>
            <person name="Fischer M.G."/>
            <person name="Hackl T."/>
            <person name="Roman M."/>
        </authorList>
    </citation>
    <scope>NUCLEOTIDE SEQUENCE [LARGE SCALE GENOMIC DNA]</scope>
    <source>
        <strain evidence="1 6">Cflag</strain>
        <strain evidence="3 4">E4-10P</strain>
        <strain evidence="2 5">RCC970-E3</strain>
    </source>
</reference>
<comment type="caution">
    <text evidence="1">The sequence shown here is derived from an EMBL/GenBank/DDBJ whole genome shotgun (WGS) entry which is preliminary data.</text>
</comment>
<dbReference type="EMBL" id="VLTL01000027">
    <property type="protein sequence ID" value="KAA0168647.1"/>
    <property type="molecule type" value="Genomic_DNA"/>
</dbReference>
<accession>A0A5A8CMQ9</accession>
<dbReference type="EMBL" id="VLTO01000001">
    <property type="protein sequence ID" value="KAA0178193.1"/>
    <property type="molecule type" value="Genomic_DNA"/>
</dbReference>
<evidence type="ECO:0000313" key="1">
    <source>
        <dbReference type="EMBL" id="KAA0154403.1"/>
    </source>
</evidence>
<gene>
    <name evidence="3" type="ORF">FNF27_00047</name>
    <name evidence="2" type="ORF">FNF28_02387</name>
    <name evidence="1" type="ORF">FNF31_06284</name>
</gene>
<name>A0A5A8CMQ9_CAFRO</name>
<protein>
    <submittedName>
        <fullName evidence="1">Uncharacterized protein</fullName>
    </submittedName>
</protein>
<evidence type="ECO:0000313" key="6">
    <source>
        <dbReference type="Proteomes" id="UP000325113"/>
    </source>
</evidence>
<proteinExistence type="predicted"/>
<dbReference type="EMBL" id="VLTM01000093">
    <property type="protein sequence ID" value="KAA0154403.1"/>
    <property type="molecule type" value="Genomic_DNA"/>
</dbReference>
<evidence type="ECO:0000313" key="2">
    <source>
        <dbReference type="EMBL" id="KAA0168647.1"/>
    </source>
</evidence>
<organism evidence="1 6">
    <name type="scientific">Cafeteria roenbergensis</name>
    <name type="common">Marine flagellate</name>
    <dbReference type="NCBI Taxonomy" id="33653"/>
    <lineage>
        <taxon>Eukaryota</taxon>
        <taxon>Sar</taxon>
        <taxon>Stramenopiles</taxon>
        <taxon>Bigyra</taxon>
        <taxon>Opalozoa</taxon>
        <taxon>Bicosoecida</taxon>
        <taxon>Cafeteriaceae</taxon>
        <taxon>Cafeteria</taxon>
    </lineage>
</organism>
<dbReference type="Proteomes" id="UP000324907">
    <property type="component" value="Unassembled WGS sequence"/>
</dbReference>
<evidence type="ECO:0000313" key="5">
    <source>
        <dbReference type="Proteomes" id="UP000324907"/>
    </source>
</evidence>
<evidence type="ECO:0000313" key="3">
    <source>
        <dbReference type="EMBL" id="KAA0178193.1"/>
    </source>
</evidence>
<dbReference type="AlphaFoldDB" id="A0A5A8CMQ9"/>